<dbReference type="Gene3D" id="3.40.50.1000">
    <property type="entry name" value="HAD superfamily/HAD-like"/>
    <property type="match status" value="1"/>
</dbReference>
<dbReference type="EC" id="3.1.3.-" evidence="1"/>
<dbReference type="NCBIfam" id="TIGR01681">
    <property type="entry name" value="HAD-SF-IIIC"/>
    <property type="match status" value="1"/>
</dbReference>
<protein>
    <submittedName>
        <fullName evidence="1">Magnesium-dependent phosphatase 1</fullName>
        <ecNumber evidence="1">3.1.3.-</ecNumber>
    </submittedName>
</protein>
<organism evidence="1 2">
    <name type="scientific">Rhodopirellula sallentina SM41</name>
    <dbReference type="NCBI Taxonomy" id="1263870"/>
    <lineage>
        <taxon>Bacteria</taxon>
        <taxon>Pseudomonadati</taxon>
        <taxon>Planctomycetota</taxon>
        <taxon>Planctomycetia</taxon>
        <taxon>Pirellulales</taxon>
        <taxon>Pirellulaceae</taxon>
        <taxon>Rhodopirellula</taxon>
    </lineage>
</organism>
<dbReference type="Proteomes" id="UP000011885">
    <property type="component" value="Unassembled WGS sequence"/>
</dbReference>
<sequence>MTRTVPRLIVFDLDFTLWDCGGTWCDCLTPPFRQSDARLLDCGDRHIRLYDDVLWILDHCDQHSITMAVASRTEQPPWARELIGLLGITERFAHAEIYPSSKLKHFASLSQQSGVAYDEMLFFDDEMRNIREVSSLGVTSVFVETGMSRKLFEHGMARFAQP</sequence>
<dbReference type="AlphaFoldDB" id="M5TU70"/>
<dbReference type="SFLD" id="SFLDG01129">
    <property type="entry name" value="C1.5:_HAD__Beta-PGM__Phosphata"/>
    <property type="match status" value="1"/>
</dbReference>
<evidence type="ECO:0000313" key="1">
    <source>
        <dbReference type="EMBL" id="EMI52727.1"/>
    </source>
</evidence>
<gene>
    <name evidence="1" type="ORF">RSSM_05818</name>
</gene>
<dbReference type="GO" id="GO:0003993">
    <property type="term" value="F:acid phosphatase activity"/>
    <property type="evidence" value="ECO:0007669"/>
    <property type="project" value="TreeGrafter"/>
</dbReference>
<dbReference type="PANTHER" id="PTHR17901:SF14">
    <property type="entry name" value="MAGNESIUM-DEPENDENT PHOSPHATASE 1"/>
    <property type="match status" value="1"/>
</dbReference>
<dbReference type="InterPro" id="IPR023214">
    <property type="entry name" value="HAD_sf"/>
</dbReference>
<dbReference type="SUPFAM" id="SSF56784">
    <property type="entry name" value="HAD-like"/>
    <property type="match status" value="1"/>
</dbReference>
<accession>M5TU70</accession>
<dbReference type="PANTHER" id="PTHR17901">
    <property type="entry name" value="MAGNESIUM-DEPENDENT PHOSPHATASE 1 MDP1"/>
    <property type="match status" value="1"/>
</dbReference>
<dbReference type="SFLD" id="SFLDS00003">
    <property type="entry name" value="Haloacid_Dehalogenase"/>
    <property type="match status" value="1"/>
</dbReference>
<keyword evidence="1" id="KW-0378">Hydrolase</keyword>
<keyword evidence="2" id="KW-1185">Reference proteome</keyword>
<evidence type="ECO:0000313" key="2">
    <source>
        <dbReference type="Proteomes" id="UP000011885"/>
    </source>
</evidence>
<dbReference type="PATRIC" id="fig|1263870.3.peg.6170"/>
<dbReference type="InterPro" id="IPR010036">
    <property type="entry name" value="MDP_1_eu_arc"/>
</dbReference>
<comment type="caution">
    <text evidence="1">The sequence shown here is derived from an EMBL/GenBank/DDBJ whole genome shotgun (WGS) entry which is preliminary data.</text>
</comment>
<reference evidence="1 2" key="1">
    <citation type="journal article" date="2013" name="Mar. Genomics">
        <title>Expression of sulfatases in Rhodopirellula baltica and the diversity of sulfatases in the genus Rhodopirellula.</title>
        <authorList>
            <person name="Wegner C.E."/>
            <person name="Richter-Heitmann T."/>
            <person name="Klindworth A."/>
            <person name="Klockow C."/>
            <person name="Richter M."/>
            <person name="Achstetter T."/>
            <person name="Glockner F.O."/>
            <person name="Harder J."/>
        </authorList>
    </citation>
    <scope>NUCLEOTIDE SEQUENCE [LARGE SCALE GENOMIC DNA]</scope>
    <source>
        <strain evidence="1 2">SM41</strain>
    </source>
</reference>
<dbReference type="Pfam" id="PF12689">
    <property type="entry name" value="Acid_PPase"/>
    <property type="match status" value="1"/>
</dbReference>
<dbReference type="InterPro" id="IPR010033">
    <property type="entry name" value="HAD_SF_ppase_IIIC"/>
</dbReference>
<dbReference type="InterPro" id="IPR036412">
    <property type="entry name" value="HAD-like_sf"/>
</dbReference>
<proteinExistence type="predicted"/>
<dbReference type="RefSeq" id="WP_008686988.1">
    <property type="nucleotide sequence ID" value="NZ_ANOH01000407.1"/>
</dbReference>
<name>M5TU70_9BACT</name>
<dbReference type="SFLD" id="SFLDG01131">
    <property type="entry name" value="C1.5.2:_MDP_Like"/>
    <property type="match status" value="1"/>
</dbReference>
<dbReference type="OrthoDB" id="271592at2"/>
<dbReference type="EMBL" id="ANOH01000407">
    <property type="protein sequence ID" value="EMI52727.1"/>
    <property type="molecule type" value="Genomic_DNA"/>
</dbReference>
<dbReference type="NCBIfam" id="TIGR01685">
    <property type="entry name" value="MDP-1"/>
    <property type="match status" value="1"/>
</dbReference>